<dbReference type="InterPro" id="IPR003593">
    <property type="entry name" value="AAA+_ATPase"/>
</dbReference>
<dbReference type="Gene3D" id="3.30.10.10">
    <property type="entry name" value="Trypsin Inhibitor V, subunit A"/>
    <property type="match status" value="1"/>
</dbReference>
<dbReference type="Proteomes" id="UP001489004">
    <property type="component" value="Unassembled WGS sequence"/>
</dbReference>
<dbReference type="InterPro" id="IPR004504">
    <property type="entry name" value="DNA_repair_RadA"/>
</dbReference>
<dbReference type="InterPro" id="IPR020588">
    <property type="entry name" value="RecA_ATP-bd"/>
</dbReference>
<evidence type="ECO:0000313" key="13">
    <source>
        <dbReference type="EMBL" id="KAK9804247.1"/>
    </source>
</evidence>
<dbReference type="NCBIfam" id="TIGR00416">
    <property type="entry name" value="sms"/>
    <property type="match status" value="1"/>
</dbReference>
<dbReference type="InterPro" id="IPR014721">
    <property type="entry name" value="Ribsml_uS5_D2-typ_fold_subgr"/>
</dbReference>
<evidence type="ECO:0000256" key="5">
    <source>
        <dbReference type="ARBA" id="ARBA00022801"/>
    </source>
</evidence>
<comment type="caution">
    <text evidence="13">The sequence shown here is derived from an EMBL/GenBank/DDBJ whole genome shotgun (WGS) entry which is preliminary data.</text>
</comment>
<keyword evidence="5" id="KW-0378">Hydrolase</keyword>
<evidence type="ECO:0000256" key="1">
    <source>
        <dbReference type="ARBA" id="ARBA00022723"/>
    </source>
</evidence>
<dbReference type="EMBL" id="JALJOR010000018">
    <property type="protein sequence ID" value="KAK9804247.1"/>
    <property type="molecule type" value="Genomic_DNA"/>
</dbReference>
<dbReference type="InterPro" id="IPR041166">
    <property type="entry name" value="Rubredoxin_2"/>
</dbReference>
<dbReference type="PRINTS" id="PR00830">
    <property type="entry name" value="ENDOLAPTASE"/>
</dbReference>
<keyword evidence="14" id="KW-1185">Reference proteome</keyword>
<dbReference type="AlphaFoldDB" id="A0AAW1P5I4"/>
<name>A0AAW1P5I4_9CHLO</name>
<dbReference type="Pfam" id="PF18073">
    <property type="entry name" value="Zn_ribbon_LapB"/>
    <property type="match status" value="1"/>
</dbReference>
<evidence type="ECO:0000256" key="3">
    <source>
        <dbReference type="ARBA" id="ARBA00022763"/>
    </source>
</evidence>
<feature type="region of interest" description="Disordered" evidence="11">
    <location>
        <begin position="549"/>
        <end position="578"/>
    </location>
</feature>
<organism evidence="13 14">
    <name type="scientific">[Myrmecia] bisecta</name>
    <dbReference type="NCBI Taxonomy" id="41462"/>
    <lineage>
        <taxon>Eukaryota</taxon>
        <taxon>Viridiplantae</taxon>
        <taxon>Chlorophyta</taxon>
        <taxon>core chlorophytes</taxon>
        <taxon>Trebouxiophyceae</taxon>
        <taxon>Trebouxiales</taxon>
        <taxon>Trebouxiaceae</taxon>
        <taxon>Myrmecia</taxon>
    </lineage>
</organism>
<feature type="region of interest" description="Disordered" evidence="11">
    <location>
        <begin position="52"/>
        <end position="117"/>
    </location>
</feature>
<sequence>MHVQAVASGSVKTKTVYRCSECDKESFQWTGKCPSCNAWNSLEEVTITAGKSGGGGGIAAAARAAEPSTSGRSSSSSSGGWGPTRRGAREVVNSLPQGKTRGGWVNTTGNRPQRIRDVGRHGYGVNWRLPLMGQGGPELARVMGGGVVPGSLILIGGDPGVGKSTLLLQVAAMLSAPEQAVVPPVQAEGQPLDAEDPPAEPTGQSVLYVSAEESVEQVGSRAERMGLQDSEDVFLYSATRLEDILREIVTMQPRGVIVDSIQTVYLDDINGSAGSVSQVRECATALLHVAKREHIPIFLVGHVTKQGDIAGPRVLEHIVDVVLFMEGERHQAFRLIRGIKNRYGPTDEVGVFQMDESGLTAVDNPSALFLSDRSTHTGASSAVTVMMEGTRPLLLEVQALCSPVHQGQGAPFRAPNGVNRDRLGLILAVLNKHCGLRTHTMDLYTNVVGGLKMLEPATDLAVALAVASSYYEIPIPQDMAALGEIGLGGELRPVSHVDRRLLEAAKLGFTTIVIPAGHSAPRSARLQGIKVVRCKTVADAIRTVLGSGLRRPRRGGESDDEREEMLLPRSGHSDDAGPNDAQTAFHAAEHSIWSLHNTTVVISGVPVQAGNSKKEVRNNPTMSQEFKREYPEVKGMDAQAAKEKLEKEYDGLNVSLREWDGPPDAPKPMPLIFNPQMVWIWFNPETNKTLEARAFC</sequence>
<evidence type="ECO:0000259" key="12">
    <source>
        <dbReference type="PROSITE" id="PS50162"/>
    </source>
</evidence>
<dbReference type="SUPFAM" id="SSF54211">
    <property type="entry name" value="Ribosomal protein S5 domain 2-like"/>
    <property type="match status" value="1"/>
</dbReference>
<evidence type="ECO:0000256" key="2">
    <source>
        <dbReference type="ARBA" id="ARBA00022741"/>
    </source>
</evidence>
<dbReference type="PANTHER" id="PTHR32472:SF10">
    <property type="entry name" value="DNA REPAIR PROTEIN RADA-LIKE PROTEIN"/>
    <property type="match status" value="1"/>
</dbReference>
<dbReference type="GO" id="GO:0003684">
    <property type="term" value="F:damaged DNA binding"/>
    <property type="evidence" value="ECO:0007669"/>
    <property type="project" value="InterPro"/>
</dbReference>
<keyword evidence="9" id="KW-0238">DNA-binding</keyword>
<dbReference type="Pfam" id="PF13541">
    <property type="entry name" value="ChlI"/>
    <property type="match status" value="1"/>
</dbReference>
<keyword evidence="6" id="KW-0862">Zinc</keyword>
<keyword evidence="8" id="KW-0346">Stress response</keyword>
<feature type="domain" description="RecA family profile 1" evidence="12">
    <location>
        <begin position="128"/>
        <end position="303"/>
    </location>
</feature>
<keyword evidence="10" id="KW-0234">DNA repair</keyword>
<dbReference type="GO" id="GO:0016787">
    <property type="term" value="F:hydrolase activity"/>
    <property type="evidence" value="ECO:0007669"/>
    <property type="project" value="UniProtKB-KW"/>
</dbReference>
<dbReference type="Gene3D" id="3.30.230.10">
    <property type="match status" value="1"/>
</dbReference>
<dbReference type="SMART" id="SM00382">
    <property type="entry name" value="AAA"/>
    <property type="match status" value="1"/>
</dbReference>
<dbReference type="GO" id="GO:0140664">
    <property type="term" value="F:ATP-dependent DNA damage sensor activity"/>
    <property type="evidence" value="ECO:0007669"/>
    <property type="project" value="InterPro"/>
</dbReference>
<dbReference type="CDD" id="cd01121">
    <property type="entry name" value="RadA_SMS_N"/>
    <property type="match status" value="1"/>
</dbReference>
<dbReference type="HAMAP" id="MF_01498">
    <property type="entry name" value="RadA_bact"/>
    <property type="match status" value="1"/>
</dbReference>
<keyword evidence="4" id="KW-0863">Zinc-finger</keyword>
<gene>
    <name evidence="13" type="ORF">WJX72_003109</name>
</gene>
<keyword evidence="7" id="KW-0067">ATP-binding</keyword>
<keyword evidence="2" id="KW-0547">Nucleotide-binding</keyword>
<feature type="compositionally biased region" description="Low complexity" evidence="11">
    <location>
        <begin position="59"/>
        <end position="78"/>
    </location>
</feature>
<evidence type="ECO:0000256" key="10">
    <source>
        <dbReference type="ARBA" id="ARBA00023204"/>
    </source>
</evidence>
<dbReference type="SUPFAM" id="SSF52540">
    <property type="entry name" value="P-loop containing nucleoside triphosphate hydrolases"/>
    <property type="match status" value="1"/>
</dbReference>
<keyword evidence="3" id="KW-0227">DNA damage</keyword>
<dbReference type="PROSITE" id="PS50162">
    <property type="entry name" value="RECA_2"/>
    <property type="match status" value="1"/>
</dbReference>
<evidence type="ECO:0000256" key="9">
    <source>
        <dbReference type="ARBA" id="ARBA00023125"/>
    </source>
</evidence>
<evidence type="ECO:0000313" key="14">
    <source>
        <dbReference type="Proteomes" id="UP001489004"/>
    </source>
</evidence>
<proteinExistence type="inferred from homology"/>
<dbReference type="PANTHER" id="PTHR32472">
    <property type="entry name" value="DNA REPAIR PROTEIN RADA"/>
    <property type="match status" value="1"/>
</dbReference>
<protein>
    <recommendedName>
        <fullName evidence="12">RecA family profile 1 domain-containing protein</fullName>
    </recommendedName>
</protein>
<evidence type="ECO:0000256" key="11">
    <source>
        <dbReference type="SAM" id="MobiDB-lite"/>
    </source>
</evidence>
<dbReference type="GO" id="GO:0005524">
    <property type="term" value="F:ATP binding"/>
    <property type="evidence" value="ECO:0007669"/>
    <property type="project" value="UniProtKB-KW"/>
</dbReference>
<evidence type="ECO:0000256" key="6">
    <source>
        <dbReference type="ARBA" id="ARBA00022833"/>
    </source>
</evidence>
<evidence type="ECO:0000256" key="7">
    <source>
        <dbReference type="ARBA" id="ARBA00022840"/>
    </source>
</evidence>
<dbReference type="InterPro" id="IPR020568">
    <property type="entry name" value="Ribosomal_Su5_D2-typ_SF"/>
</dbReference>
<keyword evidence="1" id="KW-0479">Metal-binding</keyword>
<evidence type="ECO:0000256" key="4">
    <source>
        <dbReference type="ARBA" id="ARBA00022771"/>
    </source>
</evidence>
<accession>A0AAW1P5I4</accession>
<reference evidence="13 14" key="1">
    <citation type="journal article" date="2024" name="Nat. Commun.">
        <title>Phylogenomics reveals the evolutionary origins of lichenization in chlorophyte algae.</title>
        <authorList>
            <person name="Puginier C."/>
            <person name="Libourel C."/>
            <person name="Otte J."/>
            <person name="Skaloud P."/>
            <person name="Haon M."/>
            <person name="Grisel S."/>
            <person name="Petersen M."/>
            <person name="Berrin J.G."/>
            <person name="Delaux P.M."/>
            <person name="Dal Grande F."/>
            <person name="Keller J."/>
        </authorList>
    </citation>
    <scope>NUCLEOTIDE SEQUENCE [LARGE SCALE GENOMIC DNA]</scope>
    <source>
        <strain evidence="13 14">SAG 2043</strain>
    </source>
</reference>
<dbReference type="Gene3D" id="3.40.50.300">
    <property type="entry name" value="P-loop containing nucleotide triphosphate hydrolases"/>
    <property type="match status" value="1"/>
</dbReference>
<dbReference type="Pfam" id="PF13481">
    <property type="entry name" value="AAA_25"/>
    <property type="match status" value="1"/>
</dbReference>
<dbReference type="GO" id="GO:0008270">
    <property type="term" value="F:zinc ion binding"/>
    <property type="evidence" value="ECO:0007669"/>
    <property type="project" value="UniProtKB-KW"/>
</dbReference>
<dbReference type="GO" id="GO:0000725">
    <property type="term" value="P:recombinational repair"/>
    <property type="evidence" value="ECO:0007669"/>
    <property type="project" value="TreeGrafter"/>
</dbReference>
<dbReference type="InterPro" id="IPR027417">
    <property type="entry name" value="P-loop_NTPase"/>
</dbReference>
<evidence type="ECO:0000256" key="8">
    <source>
        <dbReference type="ARBA" id="ARBA00023016"/>
    </source>
</evidence>